<dbReference type="InterPro" id="IPR010131">
    <property type="entry name" value="MdtP/NodT-like"/>
</dbReference>
<proteinExistence type="inferred from homology"/>
<evidence type="ECO:0000313" key="3">
    <source>
        <dbReference type="EMBL" id="MDO7835490.1"/>
    </source>
</evidence>
<keyword evidence="2" id="KW-0732">Signal</keyword>
<dbReference type="Proteomes" id="UP001176471">
    <property type="component" value="Unassembled WGS sequence"/>
</dbReference>
<sequence length="414" mass="42769">MFRIIAALCAATSCVVVAQAQTTIVTLEQAVAAAGGSAPARDAAQAEIDAAQAARAVAGLRPNPQLQTQIENIAGTGPYGGFDQAETTVGLAIPIELGGKRAARIGLADAQSGRAQVAAAVAEADIRLQVTQLYVEAVAAERRLATARDQDRIAQAARRAAQIRVQAGRASPIEEQRAEVAALTAANGIAQAQRLAMAARANLARRVGLPADAMLDDAALDRLPPDRHGPAAVTGAGTLALAAADADLGIADAGVTLARSQRVPDLNVGPGIRRLEASNDTAAVFSLSVPIPLFNAGRAAVTQARAERRRAEAQRRMTALDVEQAITDAQAQADNAAATARMASGPALAAAQEAARIARIGYREGKFGQIDLLDAERTLADTRIAAIDALAAYHNARARLERLTAPAPEQGKFQ</sequence>
<accession>A0ABT8ZLT2</accession>
<comment type="caution">
    <text evidence="3">The sequence shown here is derived from an EMBL/GenBank/DDBJ whole genome shotgun (WGS) entry which is preliminary data.</text>
</comment>
<protein>
    <submittedName>
        <fullName evidence="3">TolC family protein</fullName>
    </submittedName>
</protein>
<dbReference type="Gene3D" id="1.20.1600.10">
    <property type="entry name" value="Outer membrane efflux proteins (OEP)"/>
    <property type="match status" value="1"/>
</dbReference>
<dbReference type="Pfam" id="PF02321">
    <property type="entry name" value="OEP"/>
    <property type="match status" value="2"/>
</dbReference>
<evidence type="ECO:0000313" key="4">
    <source>
        <dbReference type="Proteomes" id="UP001176471"/>
    </source>
</evidence>
<feature type="signal peptide" evidence="2">
    <location>
        <begin position="1"/>
        <end position="20"/>
    </location>
</feature>
<dbReference type="RefSeq" id="WP_304535917.1">
    <property type="nucleotide sequence ID" value="NZ_JAUQOM010000004.1"/>
</dbReference>
<feature type="chain" id="PRO_5047532239" evidence="2">
    <location>
        <begin position="21"/>
        <end position="414"/>
    </location>
</feature>
<name>A0ABT8ZLT2_9SPHN</name>
<gene>
    <name evidence="3" type="ORF">Q4610_10600</name>
</gene>
<comment type="similarity">
    <text evidence="1">Belongs to the outer membrane factor (OMF) (TC 1.B.17) family.</text>
</comment>
<keyword evidence="4" id="KW-1185">Reference proteome</keyword>
<dbReference type="SUPFAM" id="SSF56954">
    <property type="entry name" value="Outer membrane efflux proteins (OEP)"/>
    <property type="match status" value="1"/>
</dbReference>
<organism evidence="3 4">
    <name type="scientific">Sphingobium cyanobacteriorum</name>
    <dbReference type="NCBI Taxonomy" id="3063954"/>
    <lineage>
        <taxon>Bacteria</taxon>
        <taxon>Pseudomonadati</taxon>
        <taxon>Pseudomonadota</taxon>
        <taxon>Alphaproteobacteria</taxon>
        <taxon>Sphingomonadales</taxon>
        <taxon>Sphingomonadaceae</taxon>
        <taxon>Sphingobium</taxon>
    </lineage>
</organism>
<dbReference type="PANTHER" id="PTHR30203:SF24">
    <property type="entry name" value="BLR4935 PROTEIN"/>
    <property type="match status" value="1"/>
</dbReference>
<evidence type="ECO:0000256" key="1">
    <source>
        <dbReference type="ARBA" id="ARBA00007613"/>
    </source>
</evidence>
<dbReference type="EMBL" id="JAUQOM010000004">
    <property type="protein sequence ID" value="MDO7835490.1"/>
    <property type="molecule type" value="Genomic_DNA"/>
</dbReference>
<dbReference type="PANTHER" id="PTHR30203">
    <property type="entry name" value="OUTER MEMBRANE CATION EFFLUX PROTEIN"/>
    <property type="match status" value="1"/>
</dbReference>
<reference evidence="3" key="1">
    <citation type="submission" date="2023-07" db="EMBL/GenBank/DDBJ databases">
        <title>Bacterial whole genome sequence for Sphingobium sp. HBC34.</title>
        <authorList>
            <person name="Le V."/>
            <person name="Ko S.-R."/>
            <person name="Ahn C.-Y."/>
            <person name="Oh H.-M."/>
        </authorList>
    </citation>
    <scope>NUCLEOTIDE SEQUENCE</scope>
    <source>
        <strain evidence="3">HBC34</strain>
    </source>
</reference>
<dbReference type="InterPro" id="IPR003423">
    <property type="entry name" value="OMP_efflux"/>
</dbReference>
<evidence type="ECO:0000256" key="2">
    <source>
        <dbReference type="SAM" id="SignalP"/>
    </source>
</evidence>